<protein>
    <submittedName>
        <fullName evidence="4">Uncharacterized protein LOC111275885</fullName>
    </submittedName>
</protein>
<name>A0A6P5WN49_DURZI</name>
<gene>
    <name evidence="4" type="primary">LOC111275885</name>
</gene>
<reference evidence="4" key="1">
    <citation type="submission" date="2025-08" db="UniProtKB">
        <authorList>
            <consortium name="RefSeq"/>
        </authorList>
    </citation>
    <scope>IDENTIFICATION</scope>
    <source>
        <tissue evidence="4">Fruit stalk</tissue>
    </source>
</reference>
<dbReference type="KEGG" id="dzi:111275885"/>
<dbReference type="GeneID" id="111275885"/>
<proteinExistence type="predicted"/>
<evidence type="ECO:0000313" key="3">
    <source>
        <dbReference type="Proteomes" id="UP000515121"/>
    </source>
</evidence>
<dbReference type="AlphaFoldDB" id="A0A6P5WN49"/>
<keyword evidence="3" id="KW-1185">Reference proteome</keyword>
<dbReference type="RefSeq" id="XP_022717222.1">
    <property type="nucleotide sequence ID" value="XM_022861487.1"/>
</dbReference>
<dbReference type="PANTHER" id="PTHR35021">
    <property type="match status" value="1"/>
</dbReference>
<evidence type="ECO:0000313" key="4">
    <source>
        <dbReference type="RefSeq" id="XP_022717222.1"/>
    </source>
</evidence>
<feature type="coiled-coil region" evidence="1">
    <location>
        <begin position="413"/>
        <end position="440"/>
    </location>
</feature>
<keyword evidence="1" id="KW-0175">Coiled coil</keyword>
<dbReference type="OrthoDB" id="1001352at2759"/>
<feature type="compositionally biased region" description="Basic and acidic residues" evidence="2">
    <location>
        <begin position="72"/>
        <end position="85"/>
    </location>
</feature>
<accession>A0A6P5WN49</accession>
<evidence type="ECO:0000256" key="1">
    <source>
        <dbReference type="SAM" id="Coils"/>
    </source>
</evidence>
<sequence>MDDTTSEATNPCSTSEMASTSMYNPSSHTYQWHFQQQMNEGTAHTQANQYQFLQGEAFEASLQPRLGGRRRTLSEEERKERRRQSDWNYKQRKKNKENEMIIQNKFLQEEIGRLSTENRQLKEESVRLSIENRHFKDESVRLSIENRNLKEETGQLTLENKHLEERIRGLQGKGQLPAQVLQRQDSYVSQSISQVDQPRVHVQDHYGMEPNNEEAVYREHYWMDSNNEGAVDGFDGLGMDDLLCLLCAENGMIPNGRVAINEPAHEHEECSHSGLCPAEIAKTKFLMKLDEEVMSKVDSNDFTGLEGEPRKVGRYSFPLSLIPTVVRINNVYGDVSATSLISPSISGTIYFLFCATIREMENLQLEEVTEDKMLKWRDVIKDALRLNFNVRFAMEHLKKIACAYFGLQECPLLQGLDEKISNLEAEVNDWKKKRDNIYQESKMCIDAAKKFRGVPVSTGLFP</sequence>
<feature type="region of interest" description="Disordered" evidence="2">
    <location>
        <begin position="65"/>
        <end position="93"/>
    </location>
</feature>
<organism evidence="3 4">
    <name type="scientific">Durio zibethinus</name>
    <name type="common">Durian</name>
    <dbReference type="NCBI Taxonomy" id="66656"/>
    <lineage>
        <taxon>Eukaryota</taxon>
        <taxon>Viridiplantae</taxon>
        <taxon>Streptophyta</taxon>
        <taxon>Embryophyta</taxon>
        <taxon>Tracheophyta</taxon>
        <taxon>Spermatophyta</taxon>
        <taxon>Magnoliopsida</taxon>
        <taxon>eudicotyledons</taxon>
        <taxon>Gunneridae</taxon>
        <taxon>Pentapetalae</taxon>
        <taxon>rosids</taxon>
        <taxon>malvids</taxon>
        <taxon>Malvales</taxon>
        <taxon>Malvaceae</taxon>
        <taxon>Helicteroideae</taxon>
        <taxon>Durio</taxon>
    </lineage>
</organism>
<feature type="region of interest" description="Disordered" evidence="2">
    <location>
        <begin position="1"/>
        <end position="23"/>
    </location>
</feature>
<dbReference type="Proteomes" id="UP000515121">
    <property type="component" value="Unplaced"/>
</dbReference>
<evidence type="ECO:0000256" key="2">
    <source>
        <dbReference type="SAM" id="MobiDB-lite"/>
    </source>
</evidence>
<dbReference type="PANTHER" id="PTHR35021:SF7">
    <property type="entry name" value="PROTEIN FB17, PUTATIVE-RELATED"/>
    <property type="match status" value="1"/>
</dbReference>